<dbReference type="EMBL" id="JAYMCU010000098">
    <property type="protein sequence ID" value="MEC3939132.1"/>
    <property type="molecule type" value="Genomic_DNA"/>
</dbReference>
<keyword evidence="1" id="KW-0238">DNA-binding</keyword>
<dbReference type="InterPro" id="IPR036388">
    <property type="entry name" value="WH-like_DNA-bd_sf"/>
</dbReference>
<dbReference type="RefSeq" id="WP_326293206.1">
    <property type="nucleotide sequence ID" value="NZ_JAYMCU010000098.1"/>
</dbReference>
<evidence type="ECO:0000259" key="2">
    <source>
        <dbReference type="Pfam" id="PF00196"/>
    </source>
</evidence>
<evidence type="ECO:0000313" key="4">
    <source>
        <dbReference type="Proteomes" id="UP001357437"/>
    </source>
</evidence>
<feature type="domain" description="HTH luxR-type" evidence="2">
    <location>
        <begin position="13"/>
        <end position="39"/>
    </location>
</feature>
<organism evidence="3 4">
    <name type="scientific">Leclercia adecarboxylata</name>
    <dbReference type="NCBI Taxonomy" id="83655"/>
    <lineage>
        <taxon>Bacteria</taxon>
        <taxon>Pseudomonadati</taxon>
        <taxon>Pseudomonadota</taxon>
        <taxon>Gammaproteobacteria</taxon>
        <taxon>Enterobacterales</taxon>
        <taxon>Enterobacteriaceae</taxon>
        <taxon>Leclercia</taxon>
    </lineage>
</organism>
<evidence type="ECO:0000313" key="3">
    <source>
        <dbReference type="EMBL" id="MEC3939132.1"/>
    </source>
</evidence>
<dbReference type="InterPro" id="IPR016032">
    <property type="entry name" value="Sig_transdc_resp-reg_C-effctor"/>
</dbReference>
<dbReference type="SUPFAM" id="SSF46894">
    <property type="entry name" value="C-terminal effector domain of the bipartite response regulators"/>
    <property type="match status" value="1"/>
</dbReference>
<keyword evidence="4" id="KW-1185">Reference proteome</keyword>
<dbReference type="InterPro" id="IPR000792">
    <property type="entry name" value="Tscrpt_reg_LuxR_C"/>
</dbReference>
<proteinExistence type="predicted"/>
<dbReference type="Gene3D" id="1.10.10.10">
    <property type="entry name" value="Winged helix-like DNA-binding domain superfamily/Winged helix DNA-binding domain"/>
    <property type="match status" value="1"/>
</dbReference>
<protein>
    <submittedName>
        <fullName evidence="3">LuxR C-terminal-related transcriptional regulator</fullName>
    </submittedName>
</protein>
<comment type="caution">
    <text evidence="3">The sequence shown here is derived from an EMBL/GenBank/DDBJ whole genome shotgun (WGS) entry which is preliminary data.</text>
</comment>
<dbReference type="Pfam" id="PF00196">
    <property type="entry name" value="GerE"/>
    <property type="match status" value="1"/>
</dbReference>
<gene>
    <name evidence="3" type="ORF">VOF76_23665</name>
</gene>
<evidence type="ECO:0000256" key="1">
    <source>
        <dbReference type="ARBA" id="ARBA00023125"/>
    </source>
</evidence>
<dbReference type="Proteomes" id="UP001357437">
    <property type="component" value="Unassembled WGS sequence"/>
</dbReference>
<name>A0ABU6IC99_9ENTR</name>
<sequence>APGLKSAVRAGRSEITVKGHRRRVMDKMQARSLADRVRAAERLT</sequence>
<feature type="non-terminal residue" evidence="3">
    <location>
        <position position="1"/>
    </location>
</feature>
<accession>A0ABU6IC99</accession>
<reference evidence="3 4" key="1">
    <citation type="submission" date="2024-01" db="EMBL/GenBank/DDBJ databases">
        <title>Comparative Genomics of Leclercia adecarboxylata Strains Isolated from Several Sources.</title>
        <authorList>
            <person name="Yescas-Zazueta V."/>
            <person name="Balbuena-Alonso M.G."/>
            <person name="Valencia D."/>
            <person name="Mendez-Pfeiffer P.A."/>
            <person name="Ballesteros-Monrreal M.G."/>
            <person name="Rocha-Gracia R.D.C."/>
            <person name="Barrios-Villa E."/>
        </authorList>
    </citation>
    <scope>NUCLEOTIDE SEQUENCE [LARGE SCALE GENOMIC DNA]</scope>
    <source>
        <strain evidence="3 4">33MEM</strain>
    </source>
</reference>